<dbReference type="AlphaFoldDB" id="A0A0A9GSG3"/>
<evidence type="ECO:0000313" key="1">
    <source>
        <dbReference type="EMBL" id="JAE28065.1"/>
    </source>
</evidence>
<dbReference type="EMBL" id="GBRH01169831">
    <property type="protein sequence ID" value="JAE28065.1"/>
    <property type="molecule type" value="Transcribed_RNA"/>
</dbReference>
<accession>A0A0A9GSG3</accession>
<organism evidence="1">
    <name type="scientific">Arundo donax</name>
    <name type="common">Giant reed</name>
    <name type="synonym">Donax arundinaceus</name>
    <dbReference type="NCBI Taxonomy" id="35708"/>
    <lineage>
        <taxon>Eukaryota</taxon>
        <taxon>Viridiplantae</taxon>
        <taxon>Streptophyta</taxon>
        <taxon>Embryophyta</taxon>
        <taxon>Tracheophyta</taxon>
        <taxon>Spermatophyta</taxon>
        <taxon>Magnoliopsida</taxon>
        <taxon>Liliopsida</taxon>
        <taxon>Poales</taxon>
        <taxon>Poaceae</taxon>
        <taxon>PACMAD clade</taxon>
        <taxon>Arundinoideae</taxon>
        <taxon>Arundineae</taxon>
        <taxon>Arundo</taxon>
    </lineage>
</organism>
<name>A0A0A9GSG3_ARUDO</name>
<reference evidence="1" key="1">
    <citation type="submission" date="2014-09" db="EMBL/GenBank/DDBJ databases">
        <authorList>
            <person name="Magalhaes I.L.F."/>
            <person name="Oliveira U."/>
            <person name="Santos F.R."/>
            <person name="Vidigal T.H.D.A."/>
            <person name="Brescovit A.D."/>
            <person name="Santos A.J."/>
        </authorList>
    </citation>
    <scope>NUCLEOTIDE SEQUENCE</scope>
    <source>
        <tissue evidence="1">Shoot tissue taken approximately 20 cm above the soil surface</tissue>
    </source>
</reference>
<sequence length="42" mass="4622">MDKEPGTQLEMDIMRVGVVLCLRCPSCSCHLLGPDPCNICDE</sequence>
<proteinExistence type="predicted"/>
<reference evidence="1" key="2">
    <citation type="journal article" date="2015" name="Data Brief">
        <title>Shoot transcriptome of the giant reed, Arundo donax.</title>
        <authorList>
            <person name="Barrero R.A."/>
            <person name="Guerrero F.D."/>
            <person name="Moolhuijzen P."/>
            <person name="Goolsby J.A."/>
            <person name="Tidwell J."/>
            <person name="Bellgard S.E."/>
            <person name="Bellgard M.I."/>
        </authorList>
    </citation>
    <scope>NUCLEOTIDE SEQUENCE</scope>
    <source>
        <tissue evidence="1">Shoot tissue taken approximately 20 cm above the soil surface</tissue>
    </source>
</reference>
<protein>
    <submittedName>
        <fullName evidence="1">Uncharacterized protein</fullName>
    </submittedName>
</protein>